<proteinExistence type="predicted"/>
<name>A0A2B7YRK6_POLH7</name>
<sequence length="115" mass="13343">MVAPECRRNNKSERGATNSASRSIRNVKDDCRDKKIMRRILIYNEGGRWRRRKALSLWWSTTKSNVKVVRAQFSELIGAKRFTWKYERLERGNDAITRVLPQIGLADAPSLHDGL</sequence>
<feature type="compositionally biased region" description="Polar residues" evidence="1">
    <location>
        <begin position="15"/>
        <end position="24"/>
    </location>
</feature>
<reference evidence="2 3" key="1">
    <citation type="submission" date="2017-10" db="EMBL/GenBank/DDBJ databases">
        <title>Comparative genomics in systemic dimorphic fungi from Ajellomycetaceae.</title>
        <authorList>
            <person name="Munoz J.F."/>
            <person name="Mcewen J.G."/>
            <person name="Clay O.K."/>
            <person name="Cuomo C.A."/>
        </authorList>
    </citation>
    <scope>NUCLEOTIDE SEQUENCE [LARGE SCALE GENOMIC DNA]</scope>
    <source>
        <strain evidence="2 3">UAMH7299</strain>
    </source>
</reference>
<feature type="compositionally biased region" description="Basic and acidic residues" evidence="1">
    <location>
        <begin position="1"/>
        <end position="14"/>
    </location>
</feature>
<evidence type="ECO:0000313" key="2">
    <source>
        <dbReference type="EMBL" id="PGH23810.1"/>
    </source>
</evidence>
<protein>
    <submittedName>
        <fullName evidence="2">Uncharacterized protein</fullName>
    </submittedName>
</protein>
<dbReference type="EMBL" id="PDNA01000019">
    <property type="protein sequence ID" value="PGH23810.1"/>
    <property type="molecule type" value="Genomic_DNA"/>
</dbReference>
<gene>
    <name evidence="2" type="ORF">AJ80_02058</name>
</gene>
<evidence type="ECO:0000256" key="1">
    <source>
        <dbReference type="SAM" id="MobiDB-lite"/>
    </source>
</evidence>
<organism evidence="2 3">
    <name type="scientific">Polytolypa hystricis (strain UAMH7299)</name>
    <dbReference type="NCBI Taxonomy" id="1447883"/>
    <lineage>
        <taxon>Eukaryota</taxon>
        <taxon>Fungi</taxon>
        <taxon>Dikarya</taxon>
        <taxon>Ascomycota</taxon>
        <taxon>Pezizomycotina</taxon>
        <taxon>Eurotiomycetes</taxon>
        <taxon>Eurotiomycetidae</taxon>
        <taxon>Onygenales</taxon>
        <taxon>Onygenales incertae sedis</taxon>
        <taxon>Polytolypa</taxon>
    </lineage>
</organism>
<dbReference type="AlphaFoldDB" id="A0A2B7YRK6"/>
<evidence type="ECO:0000313" key="3">
    <source>
        <dbReference type="Proteomes" id="UP000224634"/>
    </source>
</evidence>
<accession>A0A2B7YRK6</accession>
<feature type="region of interest" description="Disordered" evidence="1">
    <location>
        <begin position="1"/>
        <end position="25"/>
    </location>
</feature>
<dbReference type="Proteomes" id="UP000224634">
    <property type="component" value="Unassembled WGS sequence"/>
</dbReference>
<keyword evidence="3" id="KW-1185">Reference proteome</keyword>
<comment type="caution">
    <text evidence="2">The sequence shown here is derived from an EMBL/GenBank/DDBJ whole genome shotgun (WGS) entry which is preliminary data.</text>
</comment>